<comment type="subcellular location">
    <subcellularLocation>
        <location evidence="1">Periplasm</location>
    </subcellularLocation>
</comment>
<dbReference type="InterPro" id="IPR011852">
    <property type="entry name" value="TRAP_TAXI"/>
</dbReference>
<evidence type="ECO:0000259" key="5">
    <source>
        <dbReference type="Pfam" id="PF09084"/>
    </source>
</evidence>
<reference evidence="6 8" key="1">
    <citation type="submission" date="2014-01" db="EMBL/GenBank/DDBJ databases">
        <title>Sulfitobacter sp. H3 (MCCC 1A00686) Genome Sequencing.</title>
        <authorList>
            <person name="Lai Q."/>
            <person name="Hong Z."/>
        </authorList>
    </citation>
    <scope>NUCLEOTIDE SEQUENCE [LARGE SCALE GENOMIC DNA]</scope>
    <source>
        <strain evidence="6 8">H3</strain>
    </source>
</reference>
<keyword evidence="3 4" id="KW-0732">Signal</keyword>
<dbReference type="GO" id="GO:0042597">
    <property type="term" value="C:periplasmic space"/>
    <property type="evidence" value="ECO:0007669"/>
    <property type="project" value="UniProtKB-SubCell"/>
</dbReference>
<dbReference type="Proteomes" id="UP000027746">
    <property type="component" value="Unassembled WGS sequence"/>
</dbReference>
<dbReference type="PANTHER" id="PTHR30024">
    <property type="entry name" value="ALIPHATIC SULFONATES-BINDING PROTEIN-RELATED"/>
    <property type="match status" value="1"/>
</dbReference>
<dbReference type="PANTHER" id="PTHR30024:SF47">
    <property type="entry name" value="TAURINE-BINDING PERIPLASMIC PROTEIN"/>
    <property type="match status" value="1"/>
</dbReference>
<feature type="signal peptide" evidence="4">
    <location>
        <begin position="1"/>
        <end position="22"/>
    </location>
</feature>
<dbReference type="EMBL" id="JAMD01000014">
    <property type="protein sequence ID" value="KEJ94409.1"/>
    <property type="molecule type" value="Genomic_DNA"/>
</dbReference>
<evidence type="ECO:0000256" key="2">
    <source>
        <dbReference type="ARBA" id="ARBA00010742"/>
    </source>
</evidence>
<evidence type="ECO:0000256" key="3">
    <source>
        <dbReference type="ARBA" id="ARBA00022729"/>
    </source>
</evidence>
<dbReference type="Proteomes" id="UP000809337">
    <property type="component" value="Unassembled WGS sequence"/>
</dbReference>
<organism evidence="6 8">
    <name type="scientific">Pseudosulfitobacter pseudonitzschiae</name>
    <dbReference type="NCBI Taxonomy" id="1402135"/>
    <lineage>
        <taxon>Bacteria</taxon>
        <taxon>Pseudomonadati</taxon>
        <taxon>Pseudomonadota</taxon>
        <taxon>Alphaproteobacteria</taxon>
        <taxon>Rhodobacterales</taxon>
        <taxon>Roseobacteraceae</taxon>
        <taxon>Pseudosulfitobacter</taxon>
    </lineage>
</organism>
<evidence type="ECO:0000313" key="6">
    <source>
        <dbReference type="EMBL" id="KEJ94409.1"/>
    </source>
</evidence>
<comment type="caution">
    <text evidence="6">The sequence shown here is derived from an EMBL/GenBank/DDBJ whole genome shotgun (WGS) entry which is preliminary data.</text>
</comment>
<dbReference type="GO" id="GO:0042918">
    <property type="term" value="P:alkanesulfonate transmembrane transport"/>
    <property type="evidence" value="ECO:0007669"/>
    <property type="project" value="TreeGrafter"/>
</dbReference>
<dbReference type="OrthoDB" id="9776669at2"/>
<proteinExistence type="inferred from homology"/>
<protein>
    <submittedName>
        <fullName evidence="6">C4-dicarboxylate ABC transporter substrate-binding protein</fullName>
    </submittedName>
    <submittedName>
        <fullName evidence="7">TAXI family TRAP transporter solute-binding subunit</fullName>
    </submittedName>
</protein>
<evidence type="ECO:0000313" key="8">
    <source>
        <dbReference type="Proteomes" id="UP000027746"/>
    </source>
</evidence>
<dbReference type="EMBL" id="JAFBWN010000009">
    <property type="protein sequence ID" value="MBM2355708.1"/>
    <property type="molecule type" value="Genomic_DNA"/>
</dbReference>
<dbReference type="Gene3D" id="3.40.190.10">
    <property type="entry name" value="Periplasmic binding protein-like II"/>
    <property type="match status" value="2"/>
</dbReference>
<dbReference type="GeneID" id="68872335"/>
<feature type="domain" description="SsuA/THI5-like" evidence="5">
    <location>
        <begin position="107"/>
        <end position="207"/>
    </location>
</feature>
<dbReference type="AlphaFoldDB" id="A0A073IXB0"/>
<dbReference type="InterPro" id="IPR015168">
    <property type="entry name" value="SsuA/THI5"/>
</dbReference>
<sequence>MNFKWTSIAAAGCLAMAAPVGAQDIELPDVIAWSAYDTGSAGHAHSIAIGNMMRSRFGTTIRVLPGRNDVSRMTPLKNGAVDYCLCGIASYFAGEGVFLFAAPEWGPQPIRAVLQAVGDYGLGVAVAADAGIETVADLKGKRVGRAASSPAIDVNMEGLLAFADLTWDDVEAVEFSGYVNSLKGILEDRVDAAFALTTTTVNYQIESSPRGLKWLETPADDAEAWARYTGVTPFVTPHMVSVGPAIDPASPLPMALYPYPILVTEADQSATEVRNIVAALDAGFDEYKDAAPGANAYGVDRQILSWVMPWSDGSVAYFKEKGLWTAEAQENQDVMVDRQKVLMDAWEGFVDGAPDDEQEFTAAWMKVRAEALEAGGHEVFFR</sequence>
<reference evidence="7" key="2">
    <citation type="submission" date="2021-01" db="EMBL/GenBank/DDBJ databases">
        <title>Diatom-associated Roseobacters Show Island Model of Population Structure.</title>
        <authorList>
            <person name="Qu L."/>
            <person name="Feng X."/>
            <person name="Chen Y."/>
            <person name="Li L."/>
            <person name="Wang X."/>
            <person name="Hu Z."/>
            <person name="Wang H."/>
            <person name="Luo H."/>
        </authorList>
    </citation>
    <scope>NUCLEOTIDE SEQUENCE</scope>
    <source>
        <strain evidence="7">SM26-45</strain>
    </source>
</reference>
<gene>
    <name evidence="7" type="ORF">JQX14_14250</name>
    <name evidence="6" type="ORF">SUH3_07020</name>
</gene>
<dbReference type="NCBIfam" id="TIGR02122">
    <property type="entry name" value="TRAP_TAXI"/>
    <property type="match status" value="1"/>
</dbReference>
<feature type="chain" id="PRO_5041080517" evidence="4">
    <location>
        <begin position="23"/>
        <end position="382"/>
    </location>
</feature>
<evidence type="ECO:0000313" key="7">
    <source>
        <dbReference type="EMBL" id="MBM2355708.1"/>
    </source>
</evidence>
<keyword evidence="8" id="KW-1185">Reference proteome</keyword>
<dbReference type="RefSeq" id="WP_037929923.1">
    <property type="nucleotide sequence ID" value="NZ_CP054604.1"/>
</dbReference>
<name>A0A073IXB0_9RHOB</name>
<dbReference type="Pfam" id="PF09084">
    <property type="entry name" value="NMT1"/>
    <property type="match status" value="1"/>
</dbReference>
<dbReference type="SUPFAM" id="SSF53850">
    <property type="entry name" value="Periplasmic binding protein-like II"/>
    <property type="match status" value="1"/>
</dbReference>
<accession>A0A073IXB0</accession>
<evidence type="ECO:0000256" key="1">
    <source>
        <dbReference type="ARBA" id="ARBA00004418"/>
    </source>
</evidence>
<evidence type="ECO:0000256" key="4">
    <source>
        <dbReference type="SAM" id="SignalP"/>
    </source>
</evidence>
<comment type="similarity">
    <text evidence="2">Belongs to the bacterial solute-binding protein SsuA/TauA family.</text>
</comment>